<dbReference type="AlphaFoldDB" id="A0A9X2HTM1"/>
<name>A0A9X2HTM1_9SPHN</name>
<keyword evidence="2" id="KW-1185">Reference proteome</keyword>
<dbReference type="Proteomes" id="UP001139486">
    <property type="component" value="Unassembled WGS sequence"/>
</dbReference>
<proteinExistence type="predicted"/>
<dbReference type="EMBL" id="JAMLDY010000010">
    <property type="protein sequence ID" value="MCP3735254.1"/>
    <property type="molecule type" value="Genomic_DNA"/>
</dbReference>
<organism evidence="1 2">
    <name type="scientific">Sphingomonas liriopis</name>
    <dbReference type="NCBI Taxonomy" id="2949094"/>
    <lineage>
        <taxon>Bacteria</taxon>
        <taxon>Pseudomonadati</taxon>
        <taxon>Pseudomonadota</taxon>
        <taxon>Alphaproteobacteria</taxon>
        <taxon>Sphingomonadales</taxon>
        <taxon>Sphingomonadaceae</taxon>
        <taxon>Sphingomonas</taxon>
    </lineage>
</organism>
<sequence>MFALLLLIPSAASDDIAGFRLPPAPVTVSRIVVPCVGDDCAAATRKEDYRIPLERDSLARTSKERAFAADGQQCGLVGDKYCTSRGRKIFSTDFSE</sequence>
<evidence type="ECO:0000313" key="2">
    <source>
        <dbReference type="Proteomes" id="UP001139486"/>
    </source>
</evidence>
<evidence type="ECO:0000313" key="1">
    <source>
        <dbReference type="EMBL" id="MCP3735254.1"/>
    </source>
</evidence>
<protein>
    <submittedName>
        <fullName evidence="1">Uncharacterized protein</fullName>
    </submittedName>
</protein>
<comment type="caution">
    <text evidence="1">The sequence shown here is derived from an EMBL/GenBank/DDBJ whole genome shotgun (WGS) entry which is preliminary data.</text>
</comment>
<dbReference type="RefSeq" id="WP_254289265.1">
    <property type="nucleotide sequence ID" value="NZ_JAMLDY010000010.1"/>
</dbReference>
<reference evidence="1" key="1">
    <citation type="submission" date="2022-05" db="EMBL/GenBank/DDBJ databases">
        <title>Sphingomonas sp. strain RP10 Genome sequencing and assembly.</title>
        <authorList>
            <person name="Kim I."/>
        </authorList>
    </citation>
    <scope>NUCLEOTIDE SEQUENCE</scope>
    <source>
        <strain evidence="1">RP10</strain>
    </source>
</reference>
<gene>
    <name evidence="1" type="ORF">M9979_10270</name>
</gene>
<accession>A0A9X2HTM1</accession>